<sequence>MDTKKLLENISNNCSSELTKYKFNKGLDISDKYRKGKVTSYQYVLDLIYHFFEKERLLKIEFESIITKELDNTSLLKNGDYRNGINEVLSEIKSQLKEKA</sequence>
<protein>
    <submittedName>
        <fullName evidence="1">Uncharacterized protein</fullName>
    </submittedName>
</protein>
<name>E0URF6_SULAO</name>
<dbReference type="HOGENOM" id="CLU_2304587_0_0_7"/>
<dbReference type="STRING" id="563040.Saut_1999"/>
<proteinExistence type="predicted"/>
<dbReference type="RefSeq" id="WP_013327795.1">
    <property type="nucleotide sequence ID" value="NC_014506.1"/>
</dbReference>
<dbReference type="EMBL" id="CP002205">
    <property type="protein sequence ID" value="ADN10042.1"/>
    <property type="molecule type" value="Genomic_DNA"/>
</dbReference>
<gene>
    <name evidence="1" type="ordered locus">Saut_1999</name>
</gene>
<accession>E0URF6</accession>
<dbReference type="KEGG" id="sua:Saut_1999"/>
<evidence type="ECO:0000313" key="2">
    <source>
        <dbReference type="Proteomes" id="UP000007803"/>
    </source>
</evidence>
<dbReference type="eggNOG" id="ENOG50319PK">
    <property type="taxonomic scope" value="Bacteria"/>
</dbReference>
<dbReference type="Proteomes" id="UP000007803">
    <property type="component" value="Chromosome"/>
</dbReference>
<evidence type="ECO:0000313" key="1">
    <source>
        <dbReference type="EMBL" id="ADN10042.1"/>
    </source>
</evidence>
<organism evidence="1 2">
    <name type="scientific">Sulfurimonas autotrophica (strain ATCC BAA-671 / DSM 16294 / JCM 11897 / OK10)</name>
    <dbReference type="NCBI Taxonomy" id="563040"/>
    <lineage>
        <taxon>Bacteria</taxon>
        <taxon>Pseudomonadati</taxon>
        <taxon>Campylobacterota</taxon>
        <taxon>Epsilonproteobacteria</taxon>
        <taxon>Campylobacterales</taxon>
        <taxon>Sulfurimonadaceae</taxon>
        <taxon>Sulfurimonas</taxon>
    </lineage>
</organism>
<keyword evidence="2" id="KW-1185">Reference proteome</keyword>
<dbReference type="AlphaFoldDB" id="E0URF6"/>
<reference evidence="2" key="1">
    <citation type="journal article" date="2010" name="Stand. Genomic Sci.">
        <title>Complete genome sequence of Sulfurimonas autotrophica type strain (OK10).</title>
        <authorList>
            <person name="Sikorski J."/>
            <person name="Munk C."/>
            <person name="Lapidus A."/>
            <person name="Djao O."/>
            <person name="Lucas S."/>
            <person name="Glavina Del Rio T."/>
            <person name="Nolan M."/>
            <person name="Tice H."/>
            <person name="Han C."/>
            <person name="Cheng J."/>
            <person name="Tapia R."/>
            <person name="Goodwin L."/>
            <person name="Pitluck S."/>
            <person name="Liolios K."/>
            <person name="Ivanova N."/>
            <person name="Mavromatis K."/>
            <person name="Mikhailova N."/>
            <person name="Pati A."/>
            <person name="Sims D."/>
            <person name="Meincke L."/>
            <person name="Brettin T."/>
            <person name="Detter J."/>
            <person name="Chen A."/>
            <person name="Palaniappan K."/>
            <person name="Land M."/>
            <person name="Hauser L."/>
            <person name="Chang Y."/>
            <person name="Jeffries C."/>
            <person name="Rohde M."/>
            <person name="Lang E."/>
            <person name="Spring S."/>
            <person name="Goker M."/>
            <person name="Woyke T."/>
            <person name="Bristow J."/>
            <person name="Eisen J."/>
            <person name="Markowitz V."/>
            <person name="Hugenholtz P."/>
            <person name="Kyrpides N."/>
            <person name="Klenk H."/>
        </authorList>
    </citation>
    <scope>NUCLEOTIDE SEQUENCE [LARGE SCALE GENOMIC DNA]</scope>
    <source>
        <strain evidence="2">ATCC BAA-671 / DSM 16294 / JCM 11897 / OK10</strain>
    </source>
</reference>